<comment type="caution">
    <text evidence="1">The sequence shown here is derived from an EMBL/GenBank/DDBJ whole genome shotgun (WGS) entry which is preliminary data.</text>
</comment>
<accession>A0A3A9Z3U4</accession>
<evidence type="ECO:0000313" key="1">
    <source>
        <dbReference type="EMBL" id="RKN43112.1"/>
    </source>
</evidence>
<proteinExistence type="predicted"/>
<dbReference type="AlphaFoldDB" id="A0A3A9Z3U4"/>
<dbReference type="Proteomes" id="UP000272474">
    <property type="component" value="Unassembled WGS sequence"/>
</dbReference>
<dbReference type="RefSeq" id="WP_120678407.1">
    <property type="nucleotide sequence ID" value="NZ_RBAL01000005.1"/>
</dbReference>
<protein>
    <submittedName>
        <fullName evidence="1">Uncharacterized protein</fullName>
    </submittedName>
</protein>
<name>A0A3A9Z3U4_9ACTN</name>
<gene>
    <name evidence="1" type="ORF">D7294_11510</name>
</gene>
<reference evidence="1 2" key="1">
    <citation type="journal article" date="2014" name="Int. J. Syst. Evol. Microbiol.">
        <title>Streptomyces hoynatensis sp. nov., isolated from deep marine sediment.</title>
        <authorList>
            <person name="Veyisoglu A."/>
            <person name="Sahin N."/>
        </authorList>
    </citation>
    <scope>NUCLEOTIDE SEQUENCE [LARGE SCALE GENOMIC DNA]</scope>
    <source>
        <strain evidence="1 2">KCTC 29097</strain>
    </source>
</reference>
<dbReference type="OrthoDB" id="3542456at2"/>
<dbReference type="EMBL" id="RBAL01000005">
    <property type="protein sequence ID" value="RKN43112.1"/>
    <property type="molecule type" value="Genomic_DNA"/>
</dbReference>
<keyword evidence="2" id="KW-1185">Reference proteome</keyword>
<organism evidence="1 2">
    <name type="scientific">Streptomyces hoynatensis</name>
    <dbReference type="NCBI Taxonomy" id="1141874"/>
    <lineage>
        <taxon>Bacteria</taxon>
        <taxon>Bacillati</taxon>
        <taxon>Actinomycetota</taxon>
        <taxon>Actinomycetes</taxon>
        <taxon>Kitasatosporales</taxon>
        <taxon>Streptomycetaceae</taxon>
        <taxon>Streptomyces</taxon>
    </lineage>
</organism>
<sequence>MSRRASRFAAVYAVLTASHEVADHWGQRDEDAGAKGNNGPEGARACLRHVATYTATQAAALWAANRTLKLGVRPGRAAAALAVSAVTHYYADRHGGHWRDETPRGLVRAAHRLGKGKWLRRDPAAGYLLDQSWHKGWLAVAAGIAA</sequence>
<evidence type="ECO:0000313" key="2">
    <source>
        <dbReference type="Proteomes" id="UP000272474"/>
    </source>
</evidence>